<protein>
    <recommendedName>
        <fullName evidence="4">BEN domain-containing protein</fullName>
    </recommendedName>
</protein>
<gene>
    <name evidence="2" type="primary">RvY_00387-1</name>
    <name evidence="2" type="synonym">RvY_00387.1</name>
    <name evidence="2" type="ORF">RvY_00387</name>
</gene>
<dbReference type="Proteomes" id="UP000186922">
    <property type="component" value="Unassembled WGS sequence"/>
</dbReference>
<name>A0A1D1UJY6_RAMVA</name>
<sequence>MMPNANAGSAVIFYHEHYGNVHHPFPASFVQAVSLQDLRLINPRAQPDERMICKTLVLGRYYPCMILAVEPGRSLEEQAAIVLRDRQHLEDRGRRWTNALKAERGGAVGEEQSEDEEEEVSGSEEDESDVDMENAGTQATPIITARFNPAHGTVSARRPLNVSSPFKRTGPPPTKSQPPPRQIPMKQPKLVPLTPTTKHISRGVSEPHPNGNEVSDEGSDDEDDDENENAATSASTPRGRSVVTTVHSRKAPVKVARKPAARRRGSAKKARRLMTLAPSTGVKLYPVAIPGATGGMVNLENLVERMTQETKMKAIRMAMSELFPPDDLQNCVISRKNKKADARMFDPEKLDALFEVYREYARRSGLFGRLPDRRDFGQMCSKVKIEARKQAGLPGIRSGQKKNVAVPVVPVDMEAA</sequence>
<comment type="caution">
    <text evidence="2">The sequence shown here is derived from an EMBL/GenBank/DDBJ whole genome shotgun (WGS) entry which is preliminary data.</text>
</comment>
<feature type="compositionally biased region" description="Pro residues" evidence="1">
    <location>
        <begin position="170"/>
        <end position="182"/>
    </location>
</feature>
<proteinExistence type="predicted"/>
<evidence type="ECO:0000256" key="1">
    <source>
        <dbReference type="SAM" id="MobiDB-lite"/>
    </source>
</evidence>
<organism evidence="2 3">
    <name type="scientific">Ramazzottius varieornatus</name>
    <name type="common">Water bear</name>
    <name type="synonym">Tardigrade</name>
    <dbReference type="NCBI Taxonomy" id="947166"/>
    <lineage>
        <taxon>Eukaryota</taxon>
        <taxon>Metazoa</taxon>
        <taxon>Ecdysozoa</taxon>
        <taxon>Tardigrada</taxon>
        <taxon>Eutardigrada</taxon>
        <taxon>Parachela</taxon>
        <taxon>Hypsibioidea</taxon>
        <taxon>Ramazzottiidae</taxon>
        <taxon>Ramazzottius</taxon>
    </lineage>
</organism>
<feature type="compositionally biased region" description="Polar residues" evidence="1">
    <location>
        <begin position="230"/>
        <end position="246"/>
    </location>
</feature>
<evidence type="ECO:0000313" key="2">
    <source>
        <dbReference type="EMBL" id="GAU87557.1"/>
    </source>
</evidence>
<feature type="region of interest" description="Disordered" evidence="1">
    <location>
        <begin position="100"/>
        <end position="270"/>
    </location>
</feature>
<dbReference type="EMBL" id="BDGG01000001">
    <property type="protein sequence ID" value="GAU87557.1"/>
    <property type="molecule type" value="Genomic_DNA"/>
</dbReference>
<evidence type="ECO:0008006" key="4">
    <source>
        <dbReference type="Google" id="ProtNLM"/>
    </source>
</evidence>
<dbReference type="AlphaFoldDB" id="A0A1D1UJY6"/>
<feature type="compositionally biased region" description="Acidic residues" evidence="1">
    <location>
        <begin position="214"/>
        <end position="228"/>
    </location>
</feature>
<accession>A0A1D1UJY6</accession>
<keyword evidence="3" id="KW-1185">Reference proteome</keyword>
<feature type="compositionally biased region" description="Basic residues" evidence="1">
    <location>
        <begin position="247"/>
        <end position="270"/>
    </location>
</feature>
<feature type="compositionally biased region" description="Acidic residues" evidence="1">
    <location>
        <begin position="111"/>
        <end position="132"/>
    </location>
</feature>
<evidence type="ECO:0000313" key="3">
    <source>
        <dbReference type="Proteomes" id="UP000186922"/>
    </source>
</evidence>
<reference evidence="2 3" key="1">
    <citation type="journal article" date="2016" name="Nat. Commun.">
        <title>Extremotolerant tardigrade genome and improved radiotolerance of human cultured cells by tardigrade-unique protein.</title>
        <authorList>
            <person name="Hashimoto T."/>
            <person name="Horikawa D.D."/>
            <person name="Saito Y."/>
            <person name="Kuwahara H."/>
            <person name="Kozuka-Hata H."/>
            <person name="Shin-I T."/>
            <person name="Minakuchi Y."/>
            <person name="Ohishi K."/>
            <person name="Motoyama A."/>
            <person name="Aizu T."/>
            <person name="Enomoto A."/>
            <person name="Kondo K."/>
            <person name="Tanaka S."/>
            <person name="Hara Y."/>
            <person name="Koshikawa S."/>
            <person name="Sagara H."/>
            <person name="Miura T."/>
            <person name="Yokobori S."/>
            <person name="Miyagawa K."/>
            <person name="Suzuki Y."/>
            <person name="Kubo T."/>
            <person name="Oyama M."/>
            <person name="Kohara Y."/>
            <person name="Fujiyama A."/>
            <person name="Arakawa K."/>
            <person name="Katayama T."/>
            <person name="Toyoda A."/>
            <person name="Kunieda T."/>
        </authorList>
    </citation>
    <scope>NUCLEOTIDE SEQUENCE [LARGE SCALE GENOMIC DNA]</scope>
    <source>
        <strain evidence="2 3">YOKOZUNA-1</strain>
    </source>
</reference>